<dbReference type="PANTHER" id="PTHR30212">
    <property type="entry name" value="PROTEIN YIIM"/>
    <property type="match status" value="1"/>
</dbReference>
<dbReference type="STRING" id="472175.EL18_00921"/>
<dbReference type="GO" id="GO:0030170">
    <property type="term" value="F:pyridoxal phosphate binding"/>
    <property type="evidence" value="ECO:0007669"/>
    <property type="project" value="InterPro"/>
</dbReference>
<keyword evidence="3" id="KW-1185">Reference proteome</keyword>
<dbReference type="SUPFAM" id="SSF50800">
    <property type="entry name" value="PK beta-barrel domain-like"/>
    <property type="match status" value="1"/>
</dbReference>
<dbReference type="Pfam" id="PF03473">
    <property type="entry name" value="MOSC"/>
    <property type="match status" value="1"/>
</dbReference>
<dbReference type="RefSeq" id="WP_036480203.1">
    <property type="nucleotide sequence ID" value="NZ_JMQM01000001.1"/>
</dbReference>
<sequence>MKRVIDGVFRGTLKTLGPKASPTGIFKEPVKGPVAVGSEGLSGDHQGDRRVHGGPEKAIHLYPSVHYASWVTEYPHLESQMQPGSFGENISVGCMDEGDVCLGDRFRLGTAVVEFSQGRQPCWKLNARFLEPRLAKAVQDTGRTGWYFRVIEPGTVSAGDALELVERPHGSWSLARVTRLFYVDQLNYDALEELAAIASLAESWRKLACRRLERREVEDWNRRLNGEA</sequence>
<dbReference type="Proteomes" id="UP000053675">
    <property type="component" value="Unassembled WGS sequence"/>
</dbReference>
<dbReference type="GO" id="GO:0003824">
    <property type="term" value="F:catalytic activity"/>
    <property type="evidence" value="ECO:0007669"/>
    <property type="project" value="InterPro"/>
</dbReference>
<gene>
    <name evidence="2" type="ORF">EL18_00921</name>
</gene>
<dbReference type="Gene3D" id="2.40.33.20">
    <property type="entry name" value="PK beta-barrel domain-like"/>
    <property type="match status" value="1"/>
</dbReference>
<dbReference type="EMBL" id="JMQM01000001">
    <property type="protein sequence ID" value="KFB09898.1"/>
    <property type="molecule type" value="Genomic_DNA"/>
</dbReference>
<dbReference type="InterPro" id="IPR005302">
    <property type="entry name" value="MoCF_Sase_C"/>
</dbReference>
<dbReference type="PANTHER" id="PTHR30212:SF2">
    <property type="entry name" value="PROTEIN YIIM"/>
    <property type="match status" value="1"/>
</dbReference>
<dbReference type="PATRIC" id="fig|472175.3.peg.932"/>
<dbReference type="OrthoDB" id="9786134at2"/>
<dbReference type="InterPro" id="IPR052353">
    <property type="entry name" value="Benzoxazolinone_Detox_Enz"/>
</dbReference>
<dbReference type="InterPro" id="IPR011037">
    <property type="entry name" value="Pyrv_Knase-like_insert_dom_sf"/>
</dbReference>
<comment type="caution">
    <text evidence="2">The sequence shown here is derived from an EMBL/GenBank/DDBJ whole genome shotgun (WGS) entry which is preliminary data.</text>
</comment>
<evidence type="ECO:0000313" key="3">
    <source>
        <dbReference type="Proteomes" id="UP000053675"/>
    </source>
</evidence>
<evidence type="ECO:0000313" key="2">
    <source>
        <dbReference type="EMBL" id="KFB09898.1"/>
    </source>
</evidence>
<name>A0A084UAB2_9HYPH</name>
<dbReference type="InterPro" id="IPR005163">
    <property type="entry name" value="Tri_helical_YiiM-like"/>
</dbReference>
<dbReference type="Pfam" id="PF03475">
    <property type="entry name" value="YiiM_3-alpha"/>
    <property type="match status" value="1"/>
</dbReference>
<accession>A0A084UAB2</accession>
<protein>
    <submittedName>
        <fullName evidence="2">MOSC domain-containing protein</fullName>
    </submittedName>
</protein>
<dbReference type="GO" id="GO:0030151">
    <property type="term" value="F:molybdenum ion binding"/>
    <property type="evidence" value="ECO:0007669"/>
    <property type="project" value="InterPro"/>
</dbReference>
<proteinExistence type="predicted"/>
<dbReference type="AlphaFoldDB" id="A0A084UAB2"/>
<reference evidence="2 3" key="1">
    <citation type="submission" date="2014-05" db="EMBL/GenBank/DDBJ databases">
        <title>Draft Genome Sequence of Nitratireductor basaltis Strain UMTGB225, A Marine Bacterium Isolated from Green Barrel Tunicate.</title>
        <authorList>
            <person name="Gan H.Y."/>
        </authorList>
    </citation>
    <scope>NUCLEOTIDE SEQUENCE [LARGE SCALE GENOMIC DNA]</scope>
    <source>
        <strain evidence="2 3">UMTGB225</strain>
    </source>
</reference>
<evidence type="ECO:0000259" key="1">
    <source>
        <dbReference type="PROSITE" id="PS51340"/>
    </source>
</evidence>
<feature type="domain" description="MOSC" evidence="1">
    <location>
        <begin position="28"/>
        <end position="165"/>
    </location>
</feature>
<organism evidence="2 3">
    <name type="scientific">Nitratireductor basaltis</name>
    <dbReference type="NCBI Taxonomy" id="472175"/>
    <lineage>
        <taxon>Bacteria</taxon>
        <taxon>Pseudomonadati</taxon>
        <taxon>Pseudomonadota</taxon>
        <taxon>Alphaproteobacteria</taxon>
        <taxon>Hyphomicrobiales</taxon>
        <taxon>Phyllobacteriaceae</taxon>
        <taxon>Nitratireductor</taxon>
    </lineage>
</organism>
<dbReference type="eggNOG" id="COG2258">
    <property type="taxonomic scope" value="Bacteria"/>
</dbReference>
<dbReference type="PROSITE" id="PS51340">
    <property type="entry name" value="MOSC"/>
    <property type="match status" value="1"/>
</dbReference>